<dbReference type="InterPro" id="IPR001876">
    <property type="entry name" value="Znf_RanBP2"/>
</dbReference>
<dbReference type="AlphaFoldDB" id="A0A8S1HMF6"/>
<dbReference type="PANTHER" id="PTHR10183">
    <property type="entry name" value="CALPAIN"/>
    <property type="match status" value="1"/>
</dbReference>
<dbReference type="InterPro" id="IPR022684">
    <property type="entry name" value="Calpain_cysteine_protease"/>
</dbReference>
<dbReference type="EMBL" id="CAJGYM010000072">
    <property type="protein sequence ID" value="CAD6196430.1"/>
    <property type="molecule type" value="Genomic_DNA"/>
</dbReference>
<proteinExistence type="inferred from homology"/>
<evidence type="ECO:0000256" key="4">
    <source>
        <dbReference type="ARBA" id="ARBA00022723"/>
    </source>
</evidence>
<evidence type="ECO:0000313" key="16">
    <source>
        <dbReference type="EMBL" id="CAD6196430.1"/>
    </source>
</evidence>
<feature type="active site" evidence="10 11">
    <location>
        <position position="425"/>
    </location>
</feature>
<dbReference type="Pfam" id="PF00641">
    <property type="entry name" value="Zn_ribbon_RanBP"/>
    <property type="match status" value="1"/>
</dbReference>
<feature type="active site" evidence="10 11">
    <location>
        <position position="405"/>
    </location>
</feature>
<feature type="domain" description="RanBP2-type" evidence="14">
    <location>
        <begin position="1"/>
        <end position="29"/>
    </location>
</feature>
<dbReference type="GO" id="GO:0008270">
    <property type="term" value="F:zinc ion binding"/>
    <property type="evidence" value="ECO:0007669"/>
    <property type="project" value="UniProtKB-KW"/>
</dbReference>
<evidence type="ECO:0000256" key="12">
    <source>
        <dbReference type="PROSITE-ProRule" id="PRU00322"/>
    </source>
</evidence>
<keyword evidence="9" id="KW-0862">Zinc</keyword>
<keyword evidence="4" id="KW-0479">Metal-binding</keyword>
<dbReference type="CDD" id="cd00044">
    <property type="entry name" value="CysPc"/>
    <property type="match status" value="1"/>
</dbReference>
<evidence type="ECO:0000256" key="2">
    <source>
        <dbReference type="ARBA" id="ARBA00022553"/>
    </source>
</evidence>
<dbReference type="SUPFAM" id="SSF54001">
    <property type="entry name" value="Cysteine proteinases"/>
    <property type="match status" value="1"/>
</dbReference>
<evidence type="ECO:0000256" key="13">
    <source>
        <dbReference type="SAM" id="MobiDB-lite"/>
    </source>
</evidence>
<dbReference type="InterPro" id="IPR000169">
    <property type="entry name" value="Pept_cys_AS"/>
</dbReference>
<dbReference type="SMART" id="SM00547">
    <property type="entry name" value="ZnF_RBZ"/>
    <property type="match status" value="1"/>
</dbReference>
<dbReference type="PROSITE" id="PS50199">
    <property type="entry name" value="ZF_RANBP2_2"/>
    <property type="match status" value="1"/>
</dbReference>
<accession>A0A8S1HMF6</accession>
<dbReference type="Pfam" id="PF00648">
    <property type="entry name" value="Peptidase_C2"/>
    <property type="match status" value="1"/>
</dbReference>
<gene>
    <name evidence="16" type="ORF">CAUJ_LOCUS12344</name>
</gene>
<dbReference type="Gene3D" id="3.90.70.10">
    <property type="entry name" value="Cysteine proteinases"/>
    <property type="match status" value="1"/>
</dbReference>
<dbReference type="PROSITE" id="PS01358">
    <property type="entry name" value="ZF_RANBP2_1"/>
    <property type="match status" value="1"/>
</dbReference>
<evidence type="ECO:0000256" key="10">
    <source>
        <dbReference type="PIRSR" id="PIRSR622684-1"/>
    </source>
</evidence>
<evidence type="ECO:0000259" key="14">
    <source>
        <dbReference type="PROSITE" id="PS50199"/>
    </source>
</evidence>
<keyword evidence="7 11" id="KW-0378">Hydrolase</keyword>
<dbReference type="GO" id="GO:0005737">
    <property type="term" value="C:cytoplasm"/>
    <property type="evidence" value="ECO:0007669"/>
    <property type="project" value="TreeGrafter"/>
</dbReference>
<evidence type="ECO:0000256" key="5">
    <source>
        <dbReference type="ARBA" id="ARBA00022737"/>
    </source>
</evidence>
<sequence>MSDWSCEHCTLINKRSSKKCVACGWENATRKTKNLLPKFISKQVNDFSNAIGDIFSSQLRPNNNIVPSTSSSAYKPRVPDGPLITKPVPQDIPSNSPSLPRIPEQNGSVHSPHRGGLPYDPARPLSTDQLPNTSFNTSALSDSSMCSETAENVQRSLQNESEQNFLRISEFCKSTNTHFIDDSFPHSQKSIGELERESEGAVVGHAPKTFVWIHPSNMFTKDGRAFRWSVFNDPRPSDIEQGSLGDCWLLSAMALIAERPDILESIFLTKEYNPMGIYQLRLCVDGLWIVVLVDDFFPCRPDSLSLAFAVGRKNQMWVPLIEKALAKQFGSYAALSAGRTVEGLAILTGASCETHSTQDLADTDILWASLLSSREAGYIMGCSCGAGRISVDPLEYKAKGLLARHAYSILDVVQESGIRLLRLRNPWGNFVWQGKWSDVWSGWPPEMKNRLLREHETGTFWIEFSEFIQYFDSVDIAKVHSQNRWSELRVPVKMSGKFSPVDRALLIIVTDNTEISLTLFQKDSRKLRDQNDVLICVHKVSASHQIGDLVAESPRKIASFVSTADVFLKPGQYVAICHSILSLGGKSVEGSLVVYSSRPLFGEPIFCHPEMYTDSLTQLVAARGTPVGFSISSGAVIRQLAVDFAGMLIMADNLLENTWLHVGLNCSDSVNVLSSRGTLNVADVIPPLSRQILIVLTHFEPSSFFRVSNQIRVTMSRNLGLRELALPDRRGVVNKNAVHTPDFEGVEQATLHKTFSLLR</sequence>
<keyword evidence="5" id="KW-0677">Repeat</keyword>
<evidence type="ECO:0000259" key="15">
    <source>
        <dbReference type="PROSITE" id="PS50203"/>
    </source>
</evidence>
<dbReference type="PROSITE" id="PS50203">
    <property type="entry name" value="CALPAIN_CAT"/>
    <property type="match status" value="1"/>
</dbReference>
<dbReference type="PANTHER" id="PTHR10183:SF382">
    <property type="entry name" value="CALPAIN-15"/>
    <property type="match status" value="1"/>
</dbReference>
<evidence type="ECO:0008006" key="18">
    <source>
        <dbReference type="Google" id="ProtNLM"/>
    </source>
</evidence>
<dbReference type="GO" id="GO:0004198">
    <property type="term" value="F:calcium-dependent cysteine-type endopeptidase activity"/>
    <property type="evidence" value="ECO:0007669"/>
    <property type="project" value="InterPro"/>
</dbReference>
<evidence type="ECO:0000256" key="11">
    <source>
        <dbReference type="PROSITE-ProRule" id="PRU00239"/>
    </source>
</evidence>
<dbReference type="FunFam" id="3.90.70.10:FF:000010">
    <property type="entry name" value="Calpain 15"/>
    <property type="match status" value="1"/>
</dbReference>
<evidence type="ECO:0000256" key="9">
    <source>
        <dbReference type="ARBA" id="ARBA00022833"/>
    </source>
</evidence>
<keyword evidence="17" id="KW-1185">Reference proteome</keyword>
<dbReference type="PRINTS" id="PR00704">
    <property type="entry name" value="CALPAIN"/>
</dbReference>
<feature type="domain" description="Calpain catalytic" evidence="15">
    <location>
        <begin position="178"/>
        <end position="480"/>
    </location>
</feature>
<dbReference type="InterPro" id="IPR001300">
    <property type="entry name" value="Peptidase_C2_calpain_cat"/>
</dbReference>
<dbReference type="OrthoDB" id="424753at2759"/>
<feature type="region of interest" description="Disordered" evidence="13">
    <location>
        <begin position="83"/>
        <end position="147"/>
    </location>
</feature>
<comment type="similarity">
    <text evidence="1">Belongs to the peptidase C2 family.</text>
</comment>
<dbReference type="SMART" id="SM00230">
    <property type="entry name" value="CysPc"/>
    <property type="match status" value="1"/>
</dbReference>
<evidence type="ECO:0000256" key="7">
    <source>
        <dbReference type="ARBA" id="ARBA00022801"/>
    </source>
</evidence>
<comment type="caution">
    <text evidence="16">The sequence shown here is derived from an EMBL/GenBank/DDBJ whole genome shotgun (WGS) entry which is preliminary data.</text>
</comment>
<evidence type="ECO:0000256" key="1">
    <source>
        <dbReference type="ARBA" id="ARBA00007623"/>
    </source>
</evidence>
<keyword evidence="3 11" id="KW-0645">Protease</keyword>
<evidence type="ECO:0000256" key="3">
    <source>
        <dbReference type="ARBA" id="ARBA00022670"/>
    </source>
</evidence>
<keyword evidence="2" id="KW-0597">Phosphoprotein</keyword>
<evidence type="ECO:0000256" key="8">
    <source>
        <dbReference type="ARBA" id="ARBA00022807"/>
    </source>
</evidence>
<evidence type="ECO:0000256" key="6">
    <source>
        <dbReference type="ARBA" id="ARBA00022771"/>
    </source>
</evidence>
<evidence type="ECO:0000313" key="17">
    <source>
        <dbReference type="Proteomes" id="UP000835052"/>
    </source>
</evidence>
<keyword evidence="8 11" id="KW-0788">Thiol protease</keyword>
<feature type="compositionally biased region" description="Polar residues" evidence="13">
    <location>
        <begin position="126"/>
        <end position="147"/>
    </location>
</feature>
<feature type="active site" evidence="10 11">
    <location>
        <position position="247"/>
    </location>
</feature>
<name>A0A8S1HMF6_9PELO</name>
<protein>
    <recommendedName>
        <fullName evidence="18">Calpain catalytic domain-containing protein</fullName>
    </recommendedName>
</protein>
<dbReference type="Proteomes" id="UP000835052">
    <property type="component" value="Unassembled WGS sequence"/>
</dbReference>
<reference evidence="16" key="1">
    <citation type="submission" date="2020-10" db="EMBL/GenBank/DDBJ databases">
        <authorList>
            <person name="Kikuchi T."/>
        </authorList>
    </citation>
    <scope>NUCLEOTIDE SEQUENCE</scope>
    <source>
        <strain evidence="16">NKZ352</strain>
    </source>
</reference>
<dbReference type="Gene3D" id="4.10.1060.10">
    <property type="entry name" value="Zinc finger, RanBP2-type"/>
    <property type="match status" value="1"/>
</dbReference>
<dbReference type="GO" id="GO:0006508">
    <property type="term" value="P:proteolysis"/>
    <property type="evidence" value="ECO:0007669"/>
    <property type="project" value="UniProtKB-KW"/>
</dbReference>
<dbReference type="PROSITE" id="PS00139">
    <property type="entry name" value="THIOL_PROTEASE_CYS"/>
    <property type="match status" value="1"/>
</dbReference>
<organism evidence="16 17">
    <name type="scientific">Caenorhabditis auriculariae</name>
    <dbReference type="NCBI Taxonomy" id="2777116"/>
    <lineage>
        <taxon>Eukaryota</taxon>
        <taxon>Metazoa</taxon>
        <taxon>Ecdysozoa</taxon>
        <taxon>Nematoda</taxon>
        <taxon>Chromadorea</taxon>
        <taxon>Rhabditida</taxon>
        <taxon>Rhabditina</taxon>
        <taxon>Rhabditomorpha</taxon>
        <taxon>Rhabditoidea</taxon>
        <taxon>Rhabditidae</taxon>
        <taxon>Peloderinae</taxon>
        <taxon>Caenorhabditis</taxon>
    </lineage>
</organism>
<keyword evidence="6 12" id="KW-0863">Zinc-finger</keyword>
<dbReference type="InterPro" id="IPR038765">
    <property type="entry name" value="Papain-like_cys_pep_sf"/>
</dbReference>